<proteinExistence type="predicted"/>
<gene>
    <name evidence="1" type="ORF">AVDCRST_MAG22-2515</name>
</gene>
<organism evidence="1">
    <name type="scientific">uncultured Rubrobacteraceae bacterium</name>
    <dbReference type="NCBI Taxonomy" id="349277"/>
    <lineage>
        <taxon>Bacteria</taxon>
        <taxon>Bacillati</taxon>
        <taxon>Actinomycetota</taxon>
        <taxon>Rubrobacteria</taxon>
        <taxon>Rubrobacterales</taxon>
        <taxon>Rubrobacteraceae</taxon>
        <taxon>environmental samples</taxon>
    </lineage>
</organism>
<protein>
    <submittedName>
        <fullName evidence="1">Uncharacterized protein</fullName>
    </submittedName>
</protein>
<sequence>MADRGDKSPRSATGLAALGQAFYLPADLKMKGLMSSEFASA</sequence>
<evidence type="ECO:0000313" key="1">
    <source>
        <dbReference type="EMBL" id="CAA9420382.1"/>
    </source>
</evidence>
<accession>A0A6J4PM92</accession>
<name>A0A6J4PM92_9ACTN</name>
<dbReference type="AlphaFoldDB" id="A0A6J4PM92"/>
<reference evidence="1" key="1">
    <citation type="submission" date="2020-02" db="EMBL/GenBank/DDBJ databases">
        <authorList>
            <person name="Meier V. D."/>
        </authorList>
    </citation>
    <scope>NUCLEOTIDE SEQUENCE</scope>
    <source>
        <strain evidence="1">AVDCRST_MAG22</strain>
    </source>
</reference>
<dbReference type="EMBL" id="CADCUV010000116">
    <property type="protein sequence ID" value="CAA9420382.1"/>
    <property type="molecule type" value="Genomic_DNA"/>
</dbReference>